<proteinExistence type="inferred from homology"/>
<evidence type="ECO:0000313" key="14">
    <source>
        <dbReference type="Proteomes" id="UP000284841"/>
    </source>
</evidence>
<keyword evidence="8 13" id="KW-0012">Acyltransferase</keyword>
<keyword evidence="5 13" id="KW-0808">Transferase</keyword>
<dbReference type="AlphaFoldDB" id="A0A415DX30"/>
<reference evidence="13 14" key="1">
    <citation type="submission" date="2018-08" db="EMBL/GenBank/DDBJ databases">
        <title>A genome reference for cultivated species of the human gut microbiota.</title>
        <authorList>
            <person name="Zou Y."/>
            <person name="Xue W."/>
            <person name="Luo G."/>
        </authorList>
    </citation>
    <scope>NUCLEOTIDE SEQUENCE [LARGE SCALE GENOMIC DNA]</scope>
    <source>
        <strain evidence="13 14">AM07-24</strain>
    </source>
</reference>
<comment type="cofactor">
    <cofactor evidence="1">
        <name>Zn(2+)</name>
        <dbReference type="ChEBI" id="CHEBI:29105"/>
    </cofactor>
</comment>
<dbReference type="RefSeq" id="WP_082907282.1">
    <property type="nucleotide sequence ID" value="NZ_AP025567.1"/>
</dbReference>
<dbReference type="EC" id="2.3.1.222" evidence="3"/>
<dbReference type="Proteomes" id="UP000284841">
    <property type="component" value="Unassembled WGS sequence"/>
</dbReference>
<name>A0A415DX30_9FIRM</name>
<evidence type="ECO:0000256" key="3">
    <source>
        <dbReference type="ARBA" id="ARBA00012206"/>
    </source>
</evidence>
<evidence type="ECO:0000256" key="11">
    <source>
        <dbReference type="ARBA" id="ARBA00033077"/>
    </source>
</evidence>
<protein>
    <recommendedName>
        <fullName evidence="4">Phosphate propanoyltransferase</fullName>
        <ecNumber evidence="3">2.3.1.222</ecNumber>
    </recommendedName>
    <alternativeName>
        <fullName evidence="10">Phosphate acyltransferase PduL</fullName>
    </alternativeName>
    <alternativeName>
        <fullName evidence="9">Phosphotransacylase PduL</fullName>
    </alternativeName>
    <alternativeName>
        <fullName evidence="11">Propanediol utilization protein PduL</fullName>
    </alternativeName>
</protein>
<dbReference type="EMBL" id="QRMS01000005">
    <property type="protein sequence ID" value="RHJ85181.1"/>
    <property type="molecule type" value="Genomic_DNA"/>
</dbReference>
<dbReference type="GO" id="GO:0016747">
    <property type="term" value="F:acyltransferase activity, transferring groups other than amino-acyl groups"/>
    <property type="evidence" value="ECO:0007669"/>
    <property type="project" value="InterPro"/>
</dbReference>
<gene>
    <name evidence="13" type="ORF">DW099_15905</name>
</gene>
<evidence type="ECO:0000313" key="13">
    <source>
        <dbReference type="EMBL" id="RHJ85181.1"/>
    </source>
</evidence>
<comment type="caution">
    <text evidence="13">The sequence shown here is derived from an EMBL/GenBank/DDBJ whole genome shotgun (WGS) entry which is preliminary data.</text>
</comment>
<evidence type="ECO:0000256" key="4">
    <source>
        <dbReference type="ARBA" id="ARBA00020837"/>
    </source>
</evidence>
<evidence type="ECO:0000256" key="8">
    <source>
        <dbReference type="ARBA" id="ARBA00023315"/>
    </source>
</evidence>
<evidence type="ECO:0000256" key="7">
    <source>
        <dbReference type="ARBA" id="ARBA00022833"/>
    </source>
</evidence>
<dbReference type="OrthoDB" id="9784365at2"/>
<sequence>MSVTKMEEMDLKNIVTKIVREVAAGTEDMAIPVEMSARHVHLTPEDVQALFGRDAQLTLKRNLSLPGFLAEERVSIVTAKGVFQNVAVLGPVREHTQVELSAADAFALGIKPPVNISGDFTGAEDVYLIGSHGMIYAKNSAIIAQAHIHLSQEEAEQMGLADRDLVRAELEGRRPLIMNNVMIRVGEGMHAMMHIDMDEANASGYDSAKRARIRK</sequence>
<accession>A0A415DX30</accession>
<organism evidence="13 14">
    <name type="scientific">Emergencia timonensis</name>
    <dbReference type="NCBI Taxonomy" id="1776384"/>
    <lineage>
        <taxon>Bacteria</taxon>
        <taxon>Bacillati</taxon>
        <taxon>Bacillota</taxon>
        <taxon>Clostridia</taxon>
        <taxon>Peptostreptococcales</taxon>
        <taxon>Anaerovoracaceae</taxon>
        <taxon>Emergencia</taxon>
    </lineage>
</organism>
<dbReference type="InterPro" id="IPR008300">
    <property type="entry name" value="PTAC"/>
</dbReference>
<comment type="similarity">
    <text evidence="2">Belongs to the PduL family.</text>
</comment>
<evidence type="ECO:0000256" key="12">
    <source>
        <dbReference type="ARBA" id="ARBA00047589"/>
    </source>
</evidence>
<evidence type="ECO:0000256" key="6">
    <source>
        <dbReference type="ARBA" id="ARBA00022723"/>
    </source>
</evidence>
<keyword evidence="14" id="KW-1185">Reference proteome</keyword>
<evidence type="ECO:0000256" key="10">
    <source>
        <dbReference type="ARBA" id="ARBA00030939"/>
    </source>
</evidence>
<keyword evidence="6" id="KW-0479">Metal-binding</keyword>
<dbReference type="GO" id="GO:0046872">
    <property type="term" value="F:metal ion binding"/>
    <property type="evidence" value="ECO:0007669"/>
    <property type="project" value="UniProtKB-KW"/>
</dbReference>
<evidence type="ECO:0000256" key="9">
    <source>
        <dbReference type="ARBA" id="ARBA00030044"/>
    </source>
</evidence>
<keyword evidence="7" id="KW-0862">Zinc</keyword>
<dbReference type="STRING" id="1776384.GCA_900086585_00188"/>
<evidence type="ECO:0000256" key="5">
    <source>
        <dbReference type="ARBA" id="ARBA00022679"/>
    </source>
</evidence>
<evidence type="ECO:0000256" key="1">
    <source>
        <dbReference type="ARBA" id="ARBA00001947"/>
    </source>
</evidence>
<dbReference type="PANTHER" id="PTHR39453:SF1">
    <property type="entry name" value="PHOSPHATE PROPANOYLTRANSFERASE"/>
    <property type="match status" value="1"/>
</dbReference>
<dbReference type="GeneID" id="83002616"/>
<evidence type="ECO:0000256" key="2">
    <source>
        <dbReference type="ARBA" id="ARBA00007342"/>
    </source>
</evidence>
<dbReference type="Pfam" id="PF06130">
    <property type="entry name" value="PTAC"/>
    <property type="match status" value="1"/>
</dbReference>
<comment type="catalytic activity">
    <reaction evidence="12">
        <text>propanoyl-CoA + phosphate = propanoyl phosphate + CoA</text>
        <dbReference type="Rhea" id="RHEA:28046"/>
        <dbReference type="ChEBI" id="CHEBI:43474"/>
        <dbReference type="ChEBI" id="CHEBI:57287"/>
        <dbReference type="ChEBI" id="CHEBI:57392"/>
        <dbReference type="ChEBI" id="CHEBI:58933"/>
        <dbReference type="EC" id="2.3.1.222"/>
    </reaction>
</comment>
<dbReference type="PANTHER" id="PTHR39453">
    <property type="entry name" value="PHOSPHATE PROPANOYLTRANSFERASE"/>
    <property type="match status" value="1"/>
</dbReference>
<dbReference type="NCBIfam" id="NF011652">
    <property type="entry name" value="PRK15070.1"/>
    <property type="match status" value="1"/>
</dbReference>